<name>A0A6J5TE40_9CAUD</name>
<evidence type="ECO:0000313" key="1">
    <source>
        <dbReference type="EMBL" id="CAB4241998.1"/>
    </source>
</evidence>
<organism evidence="1">
    <name type="scientific">uncultured Caudovirales phage</name>
    <dbReference type="NCBI Taxonomy" id="2100421"/>
    <lineage>
        <taxon>Viruses</taxon>
        <taxon>Duplodnaviria</taxon>
        <taxon>Heunggongvirae</taxon>
        <taxon>Uroviricota</taxon>
        <taxon>Caudoviricetes</taxon>
        <taxon>Peduoviridae</taxon>
        <taxon>Maltschvirus</taxon>
        <taxon>Maltschvirus maltsch</taxon>
    </lineage>
</organism>
<reference evidence="1" key="1">
    <citation type="submission" date="2020-05" db="EMBL/GenBank/DDBJ databases">
        <authorList>
            <person name="Chiriac C."/>
            <person name="Salcher M."/>
            <person name="Ghai R."/>
            <person name="Kavagutti S V."/>
        </authorList>
    </citation>
    <scope>NUCLEOTIDE SEQUENCE</scope>
</reference>
<dbReference type="EMBL" id="LR797825">
    <property type="protein sequence ID" value="CAB4241998.1"/>
    <property type="molecule type" value="Genomic_DNA"/>
</dbReference>
<gene>
    <name evidence="1" type="ORF">UFOVP86_9</name>
</gene>
<accession>A0A6J5TE40</accession>
<proteinExistence type="predicted"/>
<sequence>MDTQTLMNIASTVAIAIGGWFAREVWGAVKELRSDLHSLEVDLPKSYVSRFDMDKRMEHIETMFQRIYDKLDGKADK</sequence>
<protein>
    <submittedName>
        <fullName evidence="1">Uncharacterized protein</fullName>
    </submittedName>
</protein>